<proteinExistence type="predicted"/>
<name>A0A9Q2I7Y3_9GAMM</name>
<dbReference type="InterPro" id="IPR036873">
    <property type="entry name" value="Rhodanese-like_dom_sf"/>
</dbReference>
<dbReference type="PANTHER" id="PTHR44086">
    <property type="entry name" value="THIOSULFATE SULFURTRANSFERASE RDL2, MITOCHONDRIAL-RELATED"/>
    <property type="match status" value="1"/>
</dbReference>
<dbReference type="InterPro" id="IPR021309">
    <property type="entry name" value="YgaP-like_TM"/>
</dbReference>
<dbReference type="GO" id="GO:0004792">
    <property type="term" value="F:thiosulfate-cyanide sulfurtransferase activity"/>
    <property type="evidence" value="ECO:0007669"/>
    <property type="project" value="TreeGrafter"/>
</dbReference>
<dbReference type="SUPFAM" id="SSF52821">
    <property type="entry name" value="Rhodanese/Cell cycle control phosphatase"/>
    <property type="match status" value="1"/>
</dbReference>
<dbReference type="Pfam" id="PF11127">
    <property type="entry name" value="YgaP-like_TM"/>
    <property type="match status" value="1"/>
</dbReference>
<gene>
    <name evidence="1" type="ORF">IG609_012360</name>
</gene>
<dbReference type="AlphaFoldDB" id="A0A9Q2I7Y3"/>
<evidence type="ECO:0000313" key="1">
    <source>
        <dbReference type="EMBL" id="URG47621.1"/>
    </source>
</evidence>
<dbReference type="PANTHER" id="PTHR44086:SF10">
    <property type="entry name" value="THIOSULFATE SULFURTRANSFERASE_RHODANESE-LIKE DOMAIN-CONTAINING PROTEIN 3"/>
    <property type="match status" value="1"/>
</dbReference>
<evidence type="ECO:0000313" key="2">
    <source>
        <dbReference type="Proteomes" id="UP000806577"/>
    </source>
</evidence>
<dbReference type="EMBL" id="CP065177">
    <property type="protein sequence ID" value="URG47621.1"/>
    <property type="molecule type" value="Genomic_DNA"/>
</dbReference>
<dbReference type="Proteomes" id="UP000806577">
    <property type="component" value="Chromosome"/>
</dbReference>
<dbReference type="SMART" id="SM00450">
    <property type="entry name" value="RHOD"/>
    <property type="match status" value="1"/>
</dbReference>
<dbReference type="KEGG" id="pqu:IG609_012360"/>
<accession>A0A9Q2I7Y3</accession>
<reference evidence="1 2" key="1">
    <citation type="journal article" date="2021" name="Int. J. Syst. Evol. Microbiol.">
        <title>&lt;i&gt;Pectobacterium quasiaquaticum&lt;/i&gt; sp. nov., isolated from waterways.</title>
        <authorList>
            <person name="Ben Moussa H."/>
            <person name="Pedron J."/>
            <person name="Bertrand C."/>
            <person name="Hecquet A."/>
            <person name="Barny M.A."/>
        </authorList>
    </citation>
    <scope>NUCLEOTIDE SEQUENCE [LARGE SCALE GENOMIC DNA]</scope>
    <source>
        <strain evidence="1 2">A477-S1-J17</strain>
    </source>
</reference>
<organism evidence="1 2">
    <name type="scientific">Pectobacterium quasiaquaticum</name>
    <dbReference type="NCBI Taxonomy" id="2774015"/>
    <lineage>
        <taxon>Bacteria</taxon>
        <taxon>Pseudomonadati</taxon>
        <taxon>Pseudomonadota</taxon>
        <taxon>Gammaproteobacteria</taxon>
        <taxon>Enterobacterales</taxon>
        <taxon>Pectobacteriaceae</taxon>
        <taxon>Pectobacterium</taxon>
    </lineage>
</organism>
<dbReference type="Pfam" id="PF00581">
    <property type="entry name" value="Rhodanese"/>
    <property type="match status" value="1"/>
</dbReference>
<dbReference type="Gene3D" id="3.40.250.10">
    <property type="entry name" value="Rhodanese-like domain"/>
    <property type="match status" value="1"/>
</dbReference>
<protein>
    <submittedName>
        <fullName evidence="1">Rhodanese family protein</fullName>
    </submittedName>
</protein>
<dbReference type="Gene3D" id="6.10.140.1340">
    <property type="match status" value="1"/>
</dbReference>
<dbReference type="InterPro" id="IPR001763">
    <property type="entry name" value="Rhodanese-like_dom"/>
</dbReference>
<keyword evidence="2" id="KW-1185">Reference proteome</keyword>
<sequence length="180" mass="19581">MIMPTPLAISPAQARKLLDEGAVLIDIRQPEEYAREHIAQARLHPLNSSAGYVLPDDNKEGQVVIFHCLSGMRSEQNADLLAQTVSPATVFLLEGGMIAWKKAGFPTEVNRKQPIELMRQVQIVAGVFILGGILLGYSVNSAFFLLSGFVGAGLLFAGITGFCGMARLLMKMPWNRGAKR</sequence>
<dbReference type="PROSITE" id="PS50206">
    <property type="entry name" value="RHODANESE_3"/>
    <property type="match status" value="1"/>
</dbReference>